<dbReference type="GO" id="GO:0006044">
    <property type="term" value="P:N-acetylglucosamine metabolic process"/>
    <property type="evidence" value="ECO:0007669"/>
    <property type="project" value="InterPro"/>
</dbReference>
<dbReference type="PANTHER" id="PTHR42892:SF1">
    <property type="entry name" value="GLUCOSAMINE-6-PHOSPHATE ISOMERASE"/>
    <property type="match status" value="1"/>
</dbReference>
<dbReference type="InterPro" id="IPR004547">
    <property type="entry name" value="Glucosamine6P_isomerase"/>
</dbReference>
<dbReference type="AlphaFoldDB" id="A0A4Y8WRM1"/>
<sequence>MRHGLSNKIALTQIEERLYKPLNAYEQGILTTYERIPVNILPTPEEASKIIANSMALDIQAKASQGKPFVLVLSGGTSPEPLYNALIELHEKSGLNFGNVHIFPMYEFVPLPSMESGVSALIANHFTSKIDLPTDQLHRLNHQLTTDNIGEAIHEFDKAIADLGGIDLLVTGIGRRGSVGINAPGSIFSQGTRLSVLDTTSVQEAISTFNTKENVPPTAVTLGLKDLGEARKVILLAWGEAKADVIRKTVEERVSDNVPASFFQTHSNVQVYTDLQAASQLTRINRPWKVTTVNWTPKMVRRAIVWLCQETGKPILKLTNQDYSDHQLGELLAVYGSAYDVNIRVFNDIQHTITGWPGGKPNADDSNRPERALPEHKRVLIFSPHPDDDVISMGGTFRRLVVQNHDVHVTYQTSGNIAVGDEEVIRYLSFLRNTAEHLGMQDTELYKHTVDLRHFLLHDKVEGSIETPDVRYFKGNIRVEEARTAARFVGLDDDHIHFLNLPFYETGGIKKNPPTQADVDIVVKLLQEVKPHQIFVAGDLADPHGTHKVCLDVALAAIDQLKEEEWMKTCWIWMYRGAWAEWEIDHIEMAVPMSPEELRYKRNSILKHQSQMESAPFLGDDERLFWQRSEDRNRATAELYQRLGLASYEAIEAFVRYHPVD</sequence>
<dbReference type="Proteomes" id="UP000297225">
    <property type="component" value="Unassembled WGS sequence"/>
</dbReference>
<dbReference type="InterPro" id="IPR006148">
    <property type="entry name" value="Glc/Gal-6P_isomerase"/>
</dbReference>
<dbReference type="Pfam" id="PF01182">
    <property type="entry name" value="Glucosamine_iso"/>
    <property type="match status" value="1"/>
</dbReference>
<dbReference type="OrthoDB" id="9791139at2"/>
<name>A0A4Y8WRM1_9PORP</name>
<dbReference type="RefSeq" id="WP_134849243.1">
    <property type="nucleotide sequence ID" value="NZ_CP197400.1"/>
</dbReference>
<organism evidence="2 3">
    <name type="scientific">Porphyromonas levii</name>
    <dbReference type="NCBI Taxonomy" id="28114"/>
    <lineage>
        <taxon>Bacteria</taxon>
        <taxon>Pseudomonadati</taxon>
        <taxon>Bacteroidota</taxon>
        <taxon>Bacteroidia</taxon>
        <taxon>Bacteroidales</taxon>
        <taxon>Porphyromonadaceae</taxon>
        <taxon>Porphyromonas</taxon>
    </lineage>
</organism>
<dbReference type="Pfam" id="PF02585">
    <property type="entry name" value="PIG-L"/>
    <property type="match status" value="1"/>
</dbReference>
<dbReference type="InterPro" id="IPR003737">
    <property type="entry name" value="GlcNAc_PI_deacetylase-related"/>
</dbReference>
<protein>
    <submittedName>
        <fullName evidence="2">Glucosamine-6-phosphate deaminase</fullName>
        <ecNumber evidence="2">3.5.99.6</ecNumber>
    </submittedName>
</protein>
<dbReference type="GO" id="GO:0004342">
    <property type="term" value="F:glucosamine-6-phosphate deaminase activity"/>
    <property type="evidence" value="ECO:0007669"/>
    <property type="project" value="UniProtKB-EC"/>
</dbReference>
<accession>A0A4Y8WRM1</accession>
<dbReference type="NCBIfam" id="NF002557">
    <property type="entry name" value="PRK02122.1"/>
    <property type="match status" value="1"/>
</dbReference>
<dbReference type="InterPro" id="IPR052960">
    <property type="entry name" value="GlcN6P_deaminase-like"/>
</dbReference>
<dbReference type="SUPFAM" id="SSF100950">
    <property type="entry name" value="NagB/RpiA/CoA transferase-like"/>
    <property type="match status" value="1"/>
</dbReference>
<dbReference type="Gene3D" id="3.40.50.10320">
    <property type="entry name" value="LmbE-like"/>
    <property type="match status" value="1"/>
</dbReference>
<dbReference type="GO" id="GO:0005975">
    <property type="term" value="P:carbohydrate metabolic process"/>
    <property type="evidence" value="ECO:0007669"/>
    <property type="project" value="InterPro"/>
</dbReference>
<dbReference type="EMBL" id="SPNC01000014">
    <property type="protein sequence ID" value="TFH96732.1"/>
    <property type="molecule type" value="Genomic_DNA"/>
</dbReference>
<proteinExistence type="predicted"/>
<dbReference type="Gene3D" id="3.40.50.1360">
    <property type="match status" value="1"/>
</dbReference>
<comment type="caution">
    <text evidence="2">The sequence shown here is derived from an EMBL/GenBank/DDBJ whole genome shotgun (WGS) entry which is preliminary data.</text>
</comment>
<evidence type="ECO:0000313" key="3">
    <source>
        <dbReference type="Proteomes" id="UP000297225"/>
    </source>
</evidence>
<dbReference type="InterPro" id="IPR037171">
    <property type="entry name" value="NagB/RpiA_transferase-like"/>
</dbReference>
<keyword evidence="3" id="KW-1185">Reference proteome</keyword>
<dbReference type="CDD" id="cd01399">
    <property type="entry name" value="GlcN6P_deaminase"/>
    <property type="match status" value="1"/>
</dbReference>
<dbReference type="EC" id="3.5.99.6" evidence="2"/>
<evidence type="ECO:0000259" key="1">
    <source>
        <dbReference type="Pfam" id="PF01182"/>
    </source>
</evidence>
<evidence type="ECO:0000313" key="2">
    <source>
        <dbReference type="EMBL" id="TFH96732.1"/>
    </source>
</evidence>
<gene>
    <name evidence="2" type="ORF">E4P47_01865</name>
</gene>
<dbReference type="InterPro" id="IPR024078">
    <property type="entry name" value="LmbE-like_dom_sf"/>
</dbReference>
<dbReference type="STRING" id="1122973.GCA_000379925_00376"/>
<dbReference type="SUPFAM" id="SSF102588">
    <property type="entry name" value="LmbE-like"/>
    <property type="match status" value="1"/>
</dbReference>
<reference evidence="2 3" key="1">
    <citation type="submission" date="2019-03" db="EMBL/GenBank/DDBJ databases">
        <title>Porphyromonas levii Isolated from the Uterus of Dairy Cows.</title>
        <authorList>
            <person name="Francis A.M."/>
        </authorList>
    </citation>
    <scope>NUCLEOTIDE SEQUENCE [LARGE SCALE GENOMIC DNA]</scope>
    <source>
        <strain evidence="2 3">AF5678</strain>
    </source>
</reference>
<keyword evidence="2" id="KW-0378">Hydrolase</keyword>
<dbReference type="PANTHER" id="PTHR42892">
    <property type="entry name" value="GLUCOSAMINE-6-PHOSPHATE DEAMINASE-LIKE PROTEIN BT_0258-RELATED"/>
    <property type="match status" value="1"/>
</dbReference>
<feature type="domain" description="Glucosamine/galactosamine-6-phosphate isomerase" evidence="1">
    <location>
        <begin position="43"/>
        <end position="266"/>
    </location>
</feature>